<keyword evidence="1 5" id="KW-0808">Transferase</keyword>
<feature type="compositionally biased region" description="Gly residues" evidence="3">
    <location>
        <begin position="64"/>
        <end position="75"/>
    </location>
</feature>
<accession>A0A5B2TCI9</accession>
<keyword evidence="6" id="KW-1185">Reference proteome</keyword>
<evidence type="ECO:0000256" key="2">
    <source>
        <dbReference type="ARBA" id="ARBA00023315"/>
    </source>
</evidence>
<dbReference type="GO" id="GO:0016747">
    <property type="term" value="F:acyltransferase activity, transferring groups other than amino-acyl groups"/>
    <property type="evidence" value="ECO:0007669"/>
    <property type="project" value="InterPro"/>
</dbReference>
<protein>
    <submittedName>
        <fullName evidence="5">GNAT family N-acetyltransferase</fullName>
    </submittedName>
</protein>
<evidence type="ECO:0000259" key="4">
    <source>
        <dbReference type="PROSITE" id="PS51186"/>
    </source>
</evidence>
<keyword evidence="2" id="KW-0012">Acyltransferase</keyword>
<evidence type="ECO:0000313" key="6">
    <source>
        <dbReference type="Proteomes" id="UP000322110"/>
    </source>
</evidence>
<dbReference type="SUPFAM" id="SSF55729">
    <property type="entry name" value="Acyl-CoA N-acyltransferases (Nat)"/>
    <property type="match status" value="1"/>
</dbReference>
<gene>
    <name evidence="5" type="ORF">F0Q34_17905</name>
</gene>
<comment type="caution">
    <text evidence="5">The sequence shown here is derived from an EMBL/GenBank/DDBJ whole genome shotgun (WGS) entry which is preliminary data.</text>
</comment>
<dbReference type="PANTHER" id="PTHR43877:SF2">
    <property type="entry name" value="AMINOALKYLPHOSPHONATE N-ACETYLTRANSFERASE-RELATED"/>
    <property type="match status" value="1"/>
</dbReference>
<dbReference type="PROSITE" id="PS51186">
    <property type="entry name" value="GNAT"/>
    <property type="match status" value="1"/>
</dbReference>
<dbReference type="Proteomes" id="UP000322110">
    <property type="component" value="Unassembled WGS sequence"/>
</dbReference>
<dbReference type="Gene3D" id="3.40.630.30">
    <property type="match status" value="1"/>
</dbReference>
<dbReference type="PANTHER" id="PTHR43877">
    <property type="entry name" value="AMINOALKYLPHOSPHONATE N-ACETYLTRANSFERASE-RELATED-RELATED"/>
    <property type="match status" value="1"/>
</dbReference>
<evidence type="ECO:0000313" key="5">
    <source>
        <dbReference type="EMBL" id="KAA2211889.1"/>
    </source>
</evidence>
<evidence type="ECO:0000256" key="3">
    <source>
        <dbReference type="SAM" id="MobiDB-lite"/>
    </source>
</evidence>
<name>A0A5B2TCI9_9PROT</name>
<reference evidence="5 6" key="1">
    <citation type="journal article" date="2015" name="Int. J. Syst. Evol. Microbiol.">
        <title>Roseomonas oryzae sp. nov., isolated from paddy rhizosphere soil.</title>
        <authorList>
            <person name="Ramaprasad E.V."/>
            <person name="Sasikala Ch."/>
            <person name="Ramana Ch.V."/>
        </authorList>
    </citation>
    <scope>NUCLEOTIDE SEQUENCE [LARGE SCALE GENOMIC DNA]</scope>
    <source>
        <strain evidence="5 6">KCTC 42542</strain>
    </source>
</reference>
<dbReference type="Pfam" id="PF13508">
    <property type="entry name" value="Acetyltransf_7"/>
    <property type="match status" value="1"/>
</dbReference>
<dbReference type="InterPro" id="IPR016181">
    <property type="entry name" value="Acyl_CoA_acyltransferase"/>
</dbReference>
<feature type="domain" description="N-acetyltransferase" evidence="4">
    <location>
        <begin position="77"/>
        <end position="221"/>
    </location>
</feature>
<feature type="compositionally biased region" description="Basic residues" evidence="3">
    <location>
        <begin position="42"/>
        <end position="54"/>
    </location>
</feature>
<dbReference type="InterPro" id="IPR050832">
    <property type="entry name" value="Bact_Acetyltransf"/>
</dbReference>
<organism evidence="5 6">
    <name type="scientific">Teichococcus oryzae</name>
    <dbReference type="NCBI Taxonomy" id="1608942"/>
    <lineage>
        <taxon>Bacteria</taxon>
        <taxon>Pseudomonadati</taxon>
        <taxon>Pseudomonadota</taxon>
        <taxon>Alphaproteobacteria</taxon>
        <taxon>Acetobacterales</taxon>
        <taxon>Roseomonadaceae</taxon>
        <taxon>Roseomonas</taxon>
    </lineage>
</organism>
<feature type="region of interest" description="Disordered" evidence="3">
    <location>
        <begin position="40"/>
        <end position="75"/>
    </location>
</feature>
<dbReference type="EMBL" id="VUKA01000014">
    <property type="protein sequence ID" value="KAA2211889.1"/>
    <property type="molecule type" value="Genomic_DNA"/>
</dbReference>
<sequence>MVWRLRRGRLARACDASDRADHGGDLCGPVLCSLAWPARGAGRGRHRPRRRRGRAAALDDHGQPGPGAGDGGSGRLGPLRRVSGIELLPDATGPEAEAVRAGLRAHRHAALPDHDQAIHPVCLIYRDDGEAVRAGLIGEVALRWLQVDKFWVSEGLRGQGIGGALLAAAEAEARRLGAVGLHLNTSSFQAPDFYRRHGFQEIGRLEGRPPGHDRLWMAKRF</sequence>
<evidence type="ECO:0000256" key="1">
    <source>
        <dbReference type="ARBA" id="ARBA00022679"/>
    </source>
</evidence>
<proteinExistence type="predicted"/>
<dbReference type="InterPro" id="IPR000182">
    <property type="entry name" value="GNAT_dom"/>
</dbReference>
<dbReference type="AlphaFoldDB" id="A0A5B2TCI9"/>